<evidence type="ECO:0000313" key="1">
    <source>
        <dbReference type="EMBL" id="WTS09874.1"/>
    </source>
</evidence>
<accession>A0AAU1TYU4</accession>
<reference evidence="1" key="1">
    <citation type="submission" date="2022-10" db="EMBL/GenBank/DDBJ databases">
        <title>The complete genomes of actinobacterial strains from the NBC collection.</title>
        <authorList>
            <person name="Joergensen T.S."/>
            <person name="Alvarez Arevalo M."/>
            <person name="Sterndorff E.B."/>
            <person name="Faurdal D."/>
            <person name="Vuksanovic O."/>
            <person name="Mourched A.-S."/>
            <person name="Charusanti P."/>
            <person name="Shaw S."/>
            <person name="Blin K."/>
            <person name="Weber T."/>
        </authorList>
    </citation>
    <scope>NUCLEOTIDE SEQUENCE</scope>
    <source>
        <strain evidence="1">NBC_00119</strain>
    </source>
</reference>
<protein>
    <recommendedName>
        <fullName evidence="2">Type II toxin-antitoxin system PemK/MazF family toxin</fullName>
    </recommendedName>
</protein>
<evidence type="ECO:0008006" key="2">
    <source>
        <dbReference type="Google" id="ProtNLM"/>
    </source>
</evidence>
<dbReference type="AlphaFoldDB" id="A0AAU1TYU4"/>
<name>A0AAU1TYU4_9ACTN</name>
<proteinExistence type="predicted"/>
<dbReference type="EMBL" id="CP108195">
    <property type="protein sequence ID" value="WTS09874.1"/>
    <property type="molecule type" value="Genomic_DNA"/>
</dbReference>
<sequence length="128" mass="13357">MAWAGGCSGGEGRDAACLRRSLPPLRRGQAWEIPGRRSGHTLLVIEADPALSAFPRTAVTVLVDTTGTAPDTLLSTRITAPVVGDVIGTQIMTLTVSAITAGKYLGIAPDEEMSAVSRTLRIALDLTD</sequence>
<organism evidence="1">
    <name type="scientific">Streptomyces sp. NBC_00119</name>
    <dbReference type="NCBI Taxonomy" id="2975659"/>
    <lineage>
        <taxon>Bacteria</taxon>
        <taxon>Bacillati</taxon>
        <taxon>Actinomycetota</taxon>
        <taxon>Actinomycetes</taxon>
        <taxon>Kitasatosporales</taxon>
        <taxon>Streptomycetaceae</taxon>
        <taxon>Streptomyces</taxon>
    </lineage>
</organism>
<gene>
    <name evidence="1" type="ORF">OHU69_01250</name>
</gene>